<protein>
    <submittedName>
        <fullName evidence="3">Uncharacterized protein</fullName>
    </submittedName>
</protein>
<feature type="region of interest" description="Disordered" evidence="1">
    <location>
        <begin position="57"/>
        <end position="77"/>
    </location>
</feature>
<evidence type="ECO:0000256" key="2">
    <source>
        <dbReference type="SAM" id="Phobius"/>
    </source>
</evidence>
<dbReference type="RefSeq" id="WP_193518612.1">
    <property type="nucleotide sequence ID" value="NZ_BMXL01000037.1"/>
</dbReference>
<keyword evidence="2" id="KW-1133">Transmembrane helix</keyword>
<evidence type="ECO:0000256" key="1">
    <source>
        <dbReference type="SAM" id="MobiDB-lite"/>
    </source>
</evidence>
<accession>A0A918XLN3</accession>
<keyword evidence="2" id="KW-0812">Transmembrane</keyword>
<evidence type="ECO:0000313" key="4">
    <source>
        <dbReference type="Proteomes" id="UP000654947"/>
    </source>
</evidence>
<dbReference type="AlphaFoldDB" id="A0A918XLN3"/>
<proteinExistence type="predicted"/>
<sequence length="254" mass="27513">MTETDEKPEEKKPVKQGLHGWKAALAMFGCGSLAAFAVFGVLSLLVTSIFDFTSSGVQGGEEPQGIAPDEIGEPQASIDPGDLDLCSRNLESSGSLNLIRVDSGGNFEDPGYGETRVVRDQCEWELTPDVNAASMWDFEYKYKAFISDSEASRGSVASQEFDAKSERLSNDFNNVSSQGEESLADQSHYVYGEISPGVAGYYLVAQTRSAVYEIKLTADGGVEGEEAVPVQSMRHEAKKIVDVSDVEFGIWIPK</sequence>
<organism evidence="3 4">
    <name type="scientific">Nocardiopsis kunsanensis</name>
    <dbReference type="NCBI Taxonomy" id="141693"/>
    <lineage>
        <taxon>Bacteria</taxon>
        <taxon>Bacillati</taxon>
        <taxon>Actinomycetota</taxon>
        <taxon>Actinomycetes</taxon>
        <taxon>Streptosporangiales</taxon>
        <taxon>Nocardiopsidaceae</taxon>
        <taxon>Nocardiopsis</taxon>
    </lineage>
</organism>
<keyword evidence="4" id="KW-1185">Reference proteome</keyword>
<dbReference type="EMBL" id="BMXL01000037">
    <property type="protein sequence ID" value="GHD36033.1"/>
    <property type="molecule type" value="Genomic_DNA"/>
</dbReference>
<keyword evidence="2" id="KW-0472">Membrane</keyword>
<reference evidence="3 4" key="1">
    <citation type="journal article" date="2014" name="Int. J. Syst. Evol. Microbiol.">
        <title>Complete genome sequence of Corynebacterium casei LMG S-19264T (=DSM 44701T), isolated from a smear-ripened cheese.</title>
        <authorList>
            <consortium name="US DOE Joint Genome Institute (JGI-PGF)"/>
            <person name="Walter F."/>
            <person name="Albersmeier A."/>
            <person name="Kalinowski J."/>
            <person name="Ruckert C."/>
        </authorList>
    </citation>
    <scope>NUCLEOTIDE SEQUENCE [LARGE SCALE GENOMIC DNA]</scope>
    <source>
        <strain evidence="3 4">KCTC 19473</strain>
    </source>
</reference>
<feature type="transmembrane region" description="Helical" evidence="2">
    <location>
        <begin position="21"/>
        <end position="46"/>
    </location>
</feature>
<dbReference type="Proteomes" id="UP000654947">
    <property type="component" value="Unassembled WGS sequence"/>
</dbReference>
<gene>
    <name evidence="3" type="ORF">GCM10007147_42990</name>
</gene>
<comment type="caution">
    <text evidence="3">The sequence shown here is derived from an EMBL/GenBank/DDBJ whole genome shotgun (WGS) entry which is preliminary data.</text>
</comment>
<name>A0A918XLN3_9ACTN</name>
<evidence type="ECO:0000313" key="3">
    <source>
        <dbReference type="EMBL" id="GHD36033.1"/>
    </source>
</evidence>